<dbReference type="InterPro" id="IPR003488">
    <property type="entry name" value="DprA"/>
</dbReference>
<organism evidence="4 5">
    <name type="scientific">Candidatus Woesebacteria bacterium RIFCSPHIGHO2_01_FULL_38_9b</name>
    <dbReference type="NCBI Taxonomy" id="1802493"/>
    <lineage>
        <taxon>Bacteria</taxon>
        <taxon>Candidatus Woeseibacteriota</taxon>
    </lineage>
</organism>
<proteinExistence type="inferred from homology"/>
<dbReference type="SUPFAM" id="SSF102405">
    <property type="entry name" value="MCP/YpsA-like"/>
    <property type="match status" value="1"/>
</dbReference>
<dbReference type="NCBIfam" id="TIGR00732">
    <property type="entry name" value="dprA"/>
    <property type="match status" value="1"/>
</dbReference>
<evidence type="ECO:0000256" key="1">
    <source>
        <dbReference type="ARBA" id="ARBA00006525"/>
    </source>
</evidence>
<dbReference type="InterPro" id="IPR010994">
    <property type="entry name" value="RuvA_2-like"/>
</dbReference>
<comment type="similarity">
    <text evidence="1">Belongs to the DprA/Smf family.</text>
</comment>
<dbReference type="GO" id="GO:0009294">
    <property type="term" value="P:DNA-mediated transformation"/>
    <property type="evidence" value="ECO:0007669"/>
    <property type="project" value="InterPro"/>
</dbReference>
<dbReference type="AlphaFoldDB" id="A0A1F7Y5S9"/>
<protein>
    <submittedName>
        <fullName evidence="4">DNA protecting protein DprA</fullName>
    </submittedName>
</protein>
<dbReference type="PANTHER" id="PTHR43022:SF1">
    <property type="entry name" value="PROTEIN SMF"/>
    <property type="match status" value="1"/>
</dbReference>
<evidence type="ECO:0000259" key="3">
    <source>
        <dbReference type="Pfam" id="PF17782"/>
    </source>
</evidence>
<dbReference type="InterPro" id="IPR057666">
    <property type="entry name" value="DrpA_SLOG"/>
</dbReference>
<feature type="domain" description="Smf/DprA SLOG" evidence="2">
    <location>
        <begin position="78"/>
        <end position="287"/>
    </location>
</feature>
<reference evidence="4 5" key="1">
    <citation type="journal article" date="2016" name="Nat. Commun.">
        <title>Thousands of microbial genomes shed light on interconnected biogeochemical processes in an aquifer system.</title>
        <authorList>
            <person name="Anantharaman K."/>
            <person name="Brown C.T."/>
            <person name="Hug L.A."/>
            <person name="Sharon I."/>
            <person name="Castelle C.J."/>
            <person name="Probst A.J."/>
            <person name="Thomas B.C."/>
            <person name="Singh A."/>
            <person name="Wilkins M.J."/>
            <person name="Karaoz U."/>
            <person name="Brodie E.L."/>
            <person name="Williams K.H."/>
            <person name="Hubbard S.S."/>
            <person name="Banfield J.F."/>
        </authorList>
    </citation>
    <scope>NUCLEOTIDE SEQUENCE [LARGE SCALE GENOMIC DNA]</scope>
</reference>
<dbReference type="Gene3D" id="3.40.50.450">
    <property type="match status" value="1"/>
</dbReference>
<evidence type="ECO:0000259" key="2">
    <source>
        <dbReference type="Pfam" id="PF02481"/>
    </source>
</evidence>
<comment type="caution">
    <text evidence="4">The sequence shown here is derived from an EMBL/GenBank/DDBJ whole genome shotgun (WGS) entry which is preliminary data.</text>
</comment>
<dbReference type="Pfam" id="PF02481">
    <property type="entry name" value="DNA_processg_A"/>
    <property type="match status" value="1"/>
</dbReference>
<evidence type="ECO:0000313" key="4">
    <source>
        <dbReference type="EMBL" id="OGM22239.1"/>
    </source>
</evidence>
<accession>A0A1F7Y5S9</accession>
<dbReference type="InterPro" id="IPR036388">
    <property type="entry name" value="WH-like_DNA-bd_sf"/>
</dbReference>
<dbReference type="Gene3D" id="1.10.10.10">
    <property type="entry name" value="Winged helix-like DNA-binding domain superfamily/Winged helix DNA-binding domain"/>
    <property type="match status" value="1"/>
</dbReference>
<dbReference type="PANTHER" id="PTHR43022">
    <property type="entry name" value="PROTEIN SMF"/>
    <property type="match status" value="1"/>
</dbReference>
<dbReference type="SUPFAM" id="SSF47781">
    <property type="entry name" value="RuvA domain 2-like"/>
    <property type="match status" value="1"/>
</dbReference>
<name>A0A1F7Y5S9_9BACT</name>
<sequence length="360" mass="39606">MNEREYLAALYSYTYFGPKRVKLLMKYFGSAKSSWNANSDELVNVGLKEAVVKNLNIYKDKFDFRDYFQKLERLGVWYLTINDKQYPRNLMDLEDAPLVLYVKGRIKAQDSNAIAIVGSRKMTSYGKEIASKFSSELATLGITIISGLAFGVDAMAHKACLDVGGRTIAVIPSGIDIMTPASNFYLVKAILQGNGAIVTEYPLGHPPLRTNFAARNRIISGLSKAVVVIEGQKKSGTLLTASSAASQGRTVFAVPGQIASPMSEAPNYLIQNGAKLITNVNDILSELDLQLKVDKEEMDKVMPSDKNEEKLINVLSNEPLHLDELARISGLKVEEISARLTVMELKGMVKNIGNGVYKKV</sequence>
<feature type="domain" description="DprA winged helix" evidence="3">
    <location>
        <begin position="303"/>
        <end position="350"/>
    </location>
</feature>
<evidence type="ECO:0000313" key="5">
    <source>
        <dbReference type="Proteomes" id="UP000178750"/>
    </source>
</evidence>
<dbReference type="InterPro" id="IPR041614">
    <property type="entry name" value="DprA_WH"/>
</dbReference>
<dbReference type="Proteomes" id="UP000178750">
    <property type="component" value="Unassembled WGS sequence"/>
</dbReference>
<gene>
    <name evidence="4" type="ORF">A2863_01380</name>
</gene>
<dbReference type="EMBL" id="MGGF01000007">
    <property type="protein sequence ID" value="OGM22239.1"/>
    <property type="molecule type" value="Genomic_DNA"/>
</dbReference>
<dbReference type="Pfam" id="PF17782">
    <property type="entry name" value="WHD_DprA"/>
    <property type="match status" value="1"/>
</dbReference>